<dbReference type="KEGG" id="ftj:FTUN_2729"/>
<organism evidence="5 6">
    <name type="scientific">Frigoriglobus tundricola</name>
    <dbReference type="NCBI Taxonomy" id="2774151"/>
    <lineage>
        <taxon>Bacteria</taxon>
        <taxon>Pseudomonadati</taxon>
        <taxon>Planctomycetota</taxon>
        <taxon>Planctomycetia</taxon>
        <taxon>Gemmatales</taxon>
        <taxon>Gemmataceae</taxon>
        <taxon>Frigoriglobus</taxon>
    </lineage>
</organism>
<dbReference type="GO" id="GO:0046872">
    <property type="term" value="F:metal ion binding"/>
    <property type="evidence" value="ECO:0007669"/>
    <property type="project" value="UniProtKB-KW"/>
</dbReference>
<gene>
    <name evidence="5" type="ORF">FTUN_2729</name>
</gene>
<dbReference type="InterPro" id="IPR047109">
    <property type="entry name" value="CAD-like"/>
</dbReference>
<evidence type="ECO:0000313" key="6">
    <source>
        <dbReference type="Proteomes" id="UP000503447"/>
    </source>
</evidence>
<dbReference type="AlphaFoldDB" id="A0A6M5YP75"/>
<accession>A0A6M5YP75</accession>
<keyword evidence="6" id="KW-1185">Reference proteome</keyword>
<keyword evidence="1" id="KW-0479">Metal-binding</keyword>
<dbReference type="GO" id="GO:0045551">
    <property type="term" value="F:cinnamyl-alcohol dehydrogenase activity"/>
    <property type="evidence" value="ECO:0007669"/>
    <property type="project" value="UniProtKB-EC"/>
</dbReference>
<evidence type="ECO:0000259" key="4">
    <source>
        <dbReference type="Pfam" id="PF00107"/>
    </source>
</evidence>
<dbReference type="Gene3D" id="3.90.180.10">
    <property type="entry name" value="Medium-chain alcohol dehydrogenases, catalytic domain"/>
    <property type="match status" value="1"/>
</dbReference>
<dbReference type="Proteomes" id="UP000503447">
    <property type="component" value="Chromosome"/>
</dbReference>
<dbReference type="SUPFAM" id="SSF51735">
    <property type="entry name" value="NAD(P)-binding Rossmann-fold domains"/>
    <property type="match status" value="1"/>
</dbReference>
<keyword evidence="2" id="KW-0862">Zinc</keyword>
<dbReference type="GO" id="GO:0004022">
    <property type="term" value="F:alcohol dehydrogenase (NAD+) activity"/>
    <property type="evidence" value="ECO:0007669"/>
    <property type="project" value="UniProtKB-EC"/>
</dbReference>
<feature type="domain" description="Alcohol dehydrogenase-like C-terminal" evidence="4">
    <location>
        <begin position="5"/>
        <end position="78"/>
    </location>
</feature>
<evidence type="ECO:0000256" key="1">
    <source>
        <dbReference type="ARBA" id="ARBA00022723"/>
    </source>
</evidence>
<proteinExistence type="predicted"/>
<dbReference type="InterPro" id="IPR013149">
    <property type="entry name" value="ADH-like_C"/>
</dbReference>
<dbReference type="EC" id="1.1.1.1" evidence="5"/>
<reference evidence="6" key="1">
    <citation type="submission" date="2020-05" db="EMBL/GenBank/DDBJ databases">
        <title>Frigoriglobus tundricola gen. nov., sp. nov., a psychrotolerant cellulolytic planctomycete of the family Gemmataceae with two divergent copies of 16S rRNA gene.</title>
        <authorList>
            <person name="Kulichevskaya I.S."/>
            <person name="Ivanova A.A."/>
            <person name="Naumoff D.G."/>
            <person name="Beletsky A.V."/>
            <person name="Rijpstra W.I.C."/>
            <person name="Sinninghe Damste J.S."/>
            <person name="Mardanov A.V."/>
            <person name="Ravin N.V."/>
            <person name="Dedysh S.N."/>
        </authorList>
    </citation>
    <scope>NUCLEOTIDE SEQUENCE [LARGE SCALE GENOMIC DNA]</scope>
    <source>
        <strain evidence="6">PL17</strain>
    </source>
</reference>
<sequence>MRAHANSFDFIISTIPQAHDLNPYVALLKRDRTLVVVGALEKKTSDLVAAQLIHQRKSVAGSLIGGMAETQEVVDFCAKHGITADTEVIAAQKVNEAYDRVVKKDVRYRFVIDVSSLKT</sequence>
<evidence type="ECO:0000256" key="2">
    <source>
        <dbReference type="ARBA" id="ARBA00022833"/>
    </source>
</evidence>
<protein>
    <submittedName>
        <fullName evidence="5">NAD(P)-dependent alcohol dehydrogenase</fullName>
        <ecNumber evidence="5">1.1.1.1</ecNumber>
        <ecNumber evidence="5">1.1.1.195</ecNumber>
    </submittedName>
</protein>
<keyword evidence="3 5" id="KW-0560">Oxidoreductase</keyword>
<evidence type="ECO:0000313" key="5">
    <source>
        <dbReference type="EMBL" id="QJW95190.1"/>
    </source>
</evidence>
<dbReference type="PANTHER" id="PTHR42683">
    <property type="entry name" value="ALDEHYDE REDUCTASE"/>
    <property type="match status" value="1"/>
</dbReference>
<dbReference type="InterPro" id="IPR036291">
    <property type="entry name" value="NAD(P)-bd_dom_sf"/>
</dbReference>
<evidence type="ECO:0000256" key="3">
    <source>
        <dbReference type="ARBA" id="ARBA00023002"/>
    </source>
</evidence>
<dbReference type="EMBL" id="CP053452">
    <property type="protein sequence ID" value="QJW95190.1"/>
    <property type="molecule type" value="Genomic_DNA"/>
</dbReference>
<dbReference type="EC" id="1.1.1.195" evidence="5"/>
<name>A0A6M5YP75_9BACT</name>
<dbReference type="Pfam" id="PF00107">
    <property type="entry name" value="ADH_zinc_N"/>
    <property type="match status" value="1"/>
</dbReference>
<dbReference type="Gene3D" id="3.40.50.720">
    <property type="entry name" value="NAD(P)-binding Rossmann-like Domain"/>
    <property type="match status" value="1"/>
</dbReference>